<organism evidence="4 5">
    <name type="scientific">Phenylobacterium ferrooxidans</name>
    <dbReference type="NCBI Taxonomy" id="2982689"/>
    <lineage>
        <taxon>Bacteria</taxon>
        <taxon>Pseudomonadati</taxon>
        <taxon>Pseudomonadota</taxon>
        <taxon>Alphaproteobacteria</taxon>
        <taxon>Caulobacterales</taxon>
        <taxon>Caulobacteraceae</taxon>
        <taxon>Phenylobacterium</taxon>
    </lineage>
</organism>
<proteinExistence type="predicted"/>
<evidence type="ECO:0000313" key="4">
    <source>
        <dbReference type="EMBL" id="MFD3266603.1"/>
    </source>
</evidence>
<protein>
    <submittedName>
        <fullName evidence="4">DUF2272 domain-containing protein</fullName>
    </submittedName>
</protein>
<keyword evidence="2" id="KW-0732">Signal</keyword>
<dbReference type="RefSeq" id="WP_377371837.1">
    <property type="nucleotide sequence ID" value="NZ_JAOTJD010000070.1"/>
</dbReference>
<feature type="chain" id="PRO_5047109614" evidence="2">
    <location>
        <begin position="24"/>
        <end position="431"/>
    </location>
</feature>
<feature type="signal peptide" evidence="2">
    <location>
        <begin position="1"/>
        <end position="23"/>
    </location>
</feature>
<dbReference type="Pfam" id="PF10030">
    <property type="entry name" value="DUF2272"/>
    <property type="match status" value="1"/>
</dbReference>
<keyword evidence="5" id="KW-1185">Reference proteome</keyword>
<dbReference type="PRINTS" id="PR01217">
    <property type="entry name" value="PRICHEXTENSN"/>
</dbReference>
<evidence type="ECO:0000256" key="2">
    <source>
        <dbReference type="SAM" id="SignalP"/>
    </source>
</evidence>
<name>A0ABW6CU52_9CAUL</name>
<gene>
    <name evidence="4" type="ORF">OCL97_21905</name>
</gene>
<sequence length="431" mass="44196">MRSLLLGGALATCVVAAPPPARAAGYVIDRAELKAACTSAAARPPPPIGAEIARVATDQWAKFGYGRVKETAADAVIEKQGDGALAGSLSWDAVWQFWAFTGYDNMLTFPYEVVIKGGNPQILKANSKANIEAASAKFGAGTPPARAIAGAIKRSSTSSLPWSAVFVSSVMKRAGLTSDQFRPAAAHAGYIQAAVDGYGFRRNAYAYLACDPSWVEPRVGDVVCYSRNASPVRSFTQVLAGVERASSSRGAYSYESHCDVVSQVARAPKHVVHTIGGNVGDTVTKTERALAGGPITTGRPMAWIAVLVLKPDPSVAQPAPPPPPPPPPPAPAPPSPPPPPVPPAPEPGPAPPAPTPEPTPPPSPAPAPEPAPPPEPEPAPVPLPPPEPAPPPEPTPIAAPTPEPTPVAEPAVPDAPDAPAQEVDESAPSPA</sequence>
<comment type="caution">
    <text evidence="4">The sequence shown here is derived from an EMBL/GenBank/DDBJ whole genome shotgun (WGS) entry which is preliminary data.</text>
</comment>
<evidence type="ECO:0000313" key="5">
    <source>
        <dbReference type="Proteomes" id="UP001598130"/>
    </source>
</evidence>
<reference evidence="4 5" key="1">
    <citation type="submission" date="2022-09" db="EMBL/GenBank/DDBJ databases">
        <title>New species of Phenylobacterium.</title>
        <authorList>
            <person name="Mieszkin S."/>
        </authorList>
    </citation>
    <scope>NUCLEOTIDE SEQUENCE [LARGE SCALE GENOMIC DNA]</scope>
    <source>
        <strain evidence="4 5">HK31-G</strain>
    </source>
</reference>
<dbReference type="EMBL" id="JAOTJD010000070">
    <property type="protein sequence ID" value="MFD3266603.1"/>
    <property type="molecule type" value="Genomic_DNA"/>
</dbReference>
<evidence type="ECO:0000256" key="1">
    <source>
        <dbReference type="SAM" id="MobiDB-lite"/>
    </source>
</evidence>
<feature type="compositionally biased region" description="Pro residues" evidence="1">
    <location>
        <begin position="318"/>
        <end position="407"/>
    </location>
</feature>
<dbReference type="InterPro" id="IPR019262">
    <property type="entry name" value="DUF2272"/>
</dbReference>
<feature type="compositionally biased region" description="Low complexity" evidence="1">
    <location>
        <begin position="408"/>
        <end position="420"/>
    </location>
</feature>
<feature type="domain" description="DUF2272" evidence="3">
    <location>
        <begin position="147"/>
        <end position="286"/>
    </location>
</feature>
<accession>A0ABW6CU52</accession>
<feature type="region of interest" description="Disordered" evidence="1">
    <location>
        <begin position="314"/>
        <end position="431"/>
    </location>
</feature>
<evidence type="ECO:0000259" key="3">
    <source>
        <dbReference type="Pfam" id="PF10030"/>
    </source>
</evidence>
<dbReference type="Proteomes" id="UP001598130">
    <property type="component" value="Unassembled WGS sequence"/>
</dbReference>